<comment type="caution">
    <text evidence="5">The sequence shown here is derived from an EMBL/GenBank/DDBJ whole genome shotgun (WGS) entry which is preliminary data.</text>
</comment>
<feature type="compositionally biased region" description="Basic and acidic residues" evidence="4">
    <location>
        <begin position="108"/>
        <end position="121"/>
    </location>
</feature>
<organism evidence="5 6">
    <name type="scientific">Ascosphaera apis ARSEF 7405</name>
    <dbReference type="NCBI Taxonomy" id="392613"/>
    <lineage>
        <taxon>Eukaryota</taxon>
        <taxon>Fungi</taxon>
        <taxon>Dikarya</taxon>
        <taxon>Ascomycota</taxon>
        <taxon>Pezizomycotina</taxon>
        <taxon>Eurotiomycetes</taxon>
        <taxon>Eurotiomycetidae</taxon>
        <taxon>Onygenales</taxon>
        <taxon>Ascosphaeraceae</taxon>
        <taxon>Ascosphaera</taxon>
    </lineage>
</organism>
<dbReference type="Pfam" id="PF07491">
    <property type="entry name" value="PPI_Ypi1"/>
    <property type="match status" value="1"/>
</dbReference>
<feature type="compositionally biased region" description="Low complexity" evidence="4">
    <location>
        <begin position="91"/>
        <end position="100"/>
    </location>
</feature>
<dbReference type="GO" id="GO:0004865">
    <property type="term" value="F:protein serine/threonine phosphatase inhibitor activity"/>
    <property type="evidence" value="ECO:0007669"/>
    <property type="project" value="UniProtKB-UniRule"/>
</dbReference>
<gene>
    <name evidence="5" type="ORF">AAP_02742</name>
</gene>
<evidence type="ECO:0000256" key="4">
    <source>
        <dbReference type="SAM" id="MobiDB-lite"/>
    </source>
</evidence>
<dbReference type="AlphaFoldDB" id="A0A167ZHD5"/>
<dbReference type="InterPro" id="IPR011107">
    <property type="entry name" value="PPI_Ypi1"/>
</dbReference>
<feature type="compositionally biased region" description="Basic residues" evidence="4">
    <location>
        <begin position="122"/>
        <end position="135"/>
    </location>
</feature>
<name>A0A167ZHD5_9EURO</name>
<comment type="function">
    <text evidence="1 3">Regulator of type 1 phosphatases which maintains protein phosphatase activity under strict control.</text>
</comment>
<sequence>MASNRASQPVSSGTVARVVVEERQQEPTARLHLRGVATPTSDTASTHTEESSNASVRWADDVVDNEGMGKKKSKICCIYEKPRGVDESSSESDSSSSGSDSDSDDDDGHQHGGDENDPCAHHDHKGKHAKPRRKAPPNAYERQPKYNAHKK</sequence>
<evidence type="ECO:0000313" key="6">
    <source>
        <dbReference type="Proteomes" id="UP000242877"/>
    </source>
</evidence>
<keyword evidence="3" id="KW-0539">Nucleus</keyword>
<dbReference type="EMBL" id="AZGZ01000010">
    <property type="protein sequence ID" value="KZZ92661.1"/>
    <property type="molecule type" value="Genomic_DNA"/>
</dbReference>
<evidence type="ECO:0000256" key="2">
    <source>
        <dbReference type="ARBA" id="ARBA00005605"/>
    </source>
</evidence>
<reference evidence="5 6" key="1">
    <citation type="journal article" date="2016" name="Genome Biol. Evol.">
        <title>Divergent and convergent evolution of fungal pathogenicity.</title>
        <authorList>
            <person name="Shang Y."/>
            <person name="Xiao G."/>
            <person name="Zheng P."/>
            <person name="Cen K."/>
            <person name="Zhan S."/>
            <person name="Wang C."/>
        </authorList>
    </citation>
    <scope>NUCLEOTIDE SEQUENCE [LARGE SCALE GENOMIC DNA]</scope>
    <source>
        <strain evidence="5 6">ARSEF 7405</strain>
    </source>
</reference>
<protein>
    <recommendedName>
        <fullName evidence="3">Type 1 phosphatases regulator</fullName>
    </recommendedName>
</protein>
<comment type="similarity">
    <text evidence="2 3">Belongs to the YPI1 family.</text>
</comment>
<dbReference type="VEuPathDB" id="FungiDB:AAP_02742"/>
<feature type="region of interest" description="Disordered" evidence="4">
    <location>
        <begin position="1"/>
        <end position="151"/>
    </location>
</feature>
<dbReference type="GO" id="GO:0008157">
    <property type="term" value="F:protein phosphatase 1 binding"/>
    <property type="evidence" value="ECO:0007669"/>
    <property type="project" value="TreeGrafter"/>
</dbReference>
<evidence type="ECO:0000256" key="3">
    <source>
        <dbReference type="RuleBase" id="RU367162"/>
    </source>
</evidence>
<comment type="subcellular location">
    <subcellularLocation>
        <location evidence="3">Nucleus</location>
    </subcellularLocation>
</comment>
<feature type="compositionally biased region" description="Polar residues" evidence="4">
    <location>
        <begin position="1"/>
        <end position="14"/>
    </location>
</feature>
<dbReference type="PANTHER" id="PTHR20835">
    <property type="entry name" value="E3 UBIQUITIN-PROTEIN LIGASE PPP1R11-RELATED"/>
    <property type="match status" value="1"/>
</dbReference>
<proteinExistence type="inferred from homology"/>
<keyword evidence="6" id="KW-1185">Reference proteome</keyword>
<accession>A0A167ZHD5</accession>
<dbReference type="GO" id="GO:0005634">
    <property type="term" value="C:nucleus"/>
    <property type="evidence" value="ECO:0007669"/>
    <property type="project" value="UniProtKB-SubCell"/>
</dbReference>
<feature type="compositionally biased region" description="Polar residues" evidence="4">
    <location>
        <begin position="38"/>
        <end position="55"/>
    </location>
</feature>
<dbReference type="OrthoDB" id="307488at2759"/>
<dbReference type="PANTHER" id="PTHR20835:SF0">
    <property type="entry name" value="E3 UBIQUITIN-PROTEIN LIGASE PPP1R11"/>
    <property type="match status" value="1"/>
</dbReference>
<evidence type="ECO:0000313" key="5">
    <source>
        <dbReference type="EMBL" id="KZZ92661.1"/>
    </source>
</evidence>
<evidence type="ECO:0000256" key="1">
    <source>
        <dbReference type="ARBA" id="ARBA00003401"/>
    </source>
</evidence>
<dbReference type="Proteomes" id="UP000242877">
    <property type="component" value="Unassembled WGS sequence"/>
</dbReference>